<comment type="caution">
    <text evidence="2">The sequence shown here is derived from an EMBL/GenBank/DDBJ whole genome shotgun (WGS) entry which is preliminary data.</text>
</comment>
<organism evidence="2 3">
    <name type="scientific">Cellulomonas composti</name>
    <dbReference type="NCBI Taxonomy" id="266130"/>
    <lineage>
        <taxon>Bacteria</taxon>
        <taxon>Bacillati</taxon>
        <taxon>Actinomycetota</taxon>
        <taxon>Actinomycetes</taxon>
        <taxon>Micrococcales</taxon>
        <taxon>Cellulomonadaceae</taxon>
        <taxon>Cellulomonas</taxon>
    </lineage>
</organism>
<dbReference type="GO" id="GO:0016137">
    <property type="term" value="P:glycoside metabolic process"/>
    <property type="evidence" value="ECO:0007669"/>
    <property type="project" value="UniProtKB-ARBA"/>
</dbReference>
<dbReference type="GO" id="GO:0016811">
    <property type="term" value="F:hydrolase activity, acting on carbon-nitrogen (but not peptide) bonds, in linear amides"/>
    <property type="evidence" value="ECO:0007669"/>
    <property type="project" value="TreeGrafter"/>
</dbReference>
<dbReference type="Proteomes" id="UP000321720">
    <property type="component" value="Unassembled WGS sequence"/>
</dbReference>
<evidence type="ECO:0000313" key="3">
    <source>
        <dbReference type="Proteomes" id="UP000321720"/>
    </source>
</evidence>
<keyword evidence="3" id="KW-1185">Reference proteome</keyword>
<dbReference type="PANTHER" id="PTHR12993:SF26">
    <property type="entry name" value="1D-MYO-INOSITOL 2-ACETAMIDO-2-DEOXY-ALPHA-D-GLUCOPYRANOSIDE DEACETYLASE"/>
    <property type="match status" value="1"/>
</dbReference>
<reference evidence="2 3" key="1">
    <citation type="submission" date="2019-07" db="EMBL/GenBank/DDBJ databases">
        <title>Whole genome shotgun sequence of Cellulomonas composti NBRC 100758.</title>
        <authorList>
            <person name="Hosoyama A."/>
            <person name="Uohara A."/>
            <person name="Ohji S."/>
            <person name="Ichikawa N."/>
        </authorList>
    </citation>
    <scope>NUCLEOTIDE SEQUENCE [LARGE SCALE GENOMIC DNA]</scope>
    <source>
        <strain evidence="2 3">NBRC 100758</strain>
    </source>
</reference>
<proteinExistence type="predicted"/>
<name>A0A511JCI3_9CELL</name>
<dbReference type="Pfam" id="PF02585">
    <property type="entry name" value="PIG-L"/>
    <property type="match status" value="1"/>
</dbReference>
<dbReference type="EMBL" id="BJWG01000010">
    <property type="protein sequence ID" value="GEL95711.1"/>
    <property type="molecule type" value="Genomic_DNA"/>
</dbReference>
<gene>
    <name evidence="2" type="primary">mshB</name>
    <name evidence="2" type="ORF">CCO02nite_23690</name>
</gene>
<keyword evidence="1" id="KW-0862">Zinc</keyword>
<dbReference type="Gene3D" id="3.40.50.10320">
    <property type="entry name" value="LmbE-like"/>
    <property type="match status" value="1"/>
</dbReference>
<protein>
    <submittedName>
        <fullName evidence="2">1D-myo-inositol 2-acetamido-2-deoxy-alpha-D-glucopyranoside deacetylase</fullName>
    </submittedName>
</protein>
<dbReference type="InterPro" id="IPR003737">
    <property type="entry name" value="GlcNAc_PI_deacetylase-related"/>
</dbReference>
<dbReference type="OrthoDB" id="158614at2"/>
<evidence type="ECO:0000313" key="2">
    <source>
        <dbReference type="EMBL" id="GEL95711.1"/>
    </source>
</evidence>
<dbReference type="SUPFAM" id="SSF102588">
    <property type="entry name" value="LmbE-like"/>
    <property type="match status" value="1"/>
</dbReference>
<dbReference type="PANTHER" id="PTHR12993">
    <property type="entry name" value="N-ACETYLGLUCOSAMINYL-PHOSPHATIDYLINOSITOL DE-N-ACETYLASE-RELATED"/>
    <property type="match status" value="1"/>
</dbReference>
<evidence type="ECO:0000256" key="1">
    <source>
        <dbReference type="ARBA" id="ARBA00022833"/>
    </source>
</evidence>
<dbReference type="InterPro" id="IPR024078">
    <property type="entry name" value="LmbE-like_dom_sf"/>
</dbReference>
<dbReference type="RefSeq" id="WP_146843334.1">
    <property type="nucleotide sequence ID" value="NZ_BJWG01000010.1"/>
</dbReference>
<accession>A0A511JCI3</accession>
<sequence>MTSSATGGLLAVHAHPDDETLATGALLATWAAAGLPVTLVTCTRGECGEVLGEHGARLQGDGPALAAHREAELAAASRALGVVDHAFLDTLPDETGSPAPHRYEDSGMAWDTTGRVAVAGHSRSGAFTRVEPDEAAGRLAALVVDRRPALVVTYEPHGGYGHPDHVRAHEVTVRALELAAERGVRPAFVWAAQSRAAATAARRALVRLATTDLFAPVDDGGFASVVVDDHEVDLEVDVSPVRERVLAALRAHATQVQGVLGLDDEPTLQGRYALSLGMLEPLLPQEQYRYAPGSPRLTGALLPVGLREVEHEVEG</sequence>
<dbReference type="AlphaFoldDB" id="A0A511JCI3"/>